<dbReference type="Proteomes" id="UP000297891">
    <property type="component" value="Unassembled WGS sequence"/>
</dbReference>
<name>A0A2M9Y6W7_9LEPT</name>
<evidence type="ECO:0000256" key="1">
    <source>
        <dbReference type="ARBA" id="ARBA00022729"/>
    </source>
</evidence>
<evidence type="ECO:0000259" key="2">
    <source>
        <dbReference type="Pfam" id="PF13205"/>
    </source>
</evidence>
<comment type="caution">
    <text evidence="3">The sequence shown here is derived from an EMBL/GenBank/DDBJ whole genome shotgun (WGS) entry which is preliminary data.</text>
</comment>
<dbReference type="Gene3D" id="2.60.40.1220">
    <property type="match status" value="1"/>
</dbReference>
<evidence type="ECO:0000313" key="4">
    <source>
        <dbReference type="Proteomes" id="UP000297891"/>
    </source>
</evidence>
<dbReference type="InterPro" id="IPR032812">
    <property type="entry name" value="SbsA_Ig"/>
</dbReference>
<gene>
    <name evidence="3" type="ORF">EHQ30_03460</name>
</gene>
<dbReference type="SUPFAM" id="SSF49464">
    <property type="entry name" value="Carboxypeptidase regulatory domain-like"/>
    <property type="match status" value="1"/>
</dbReference>
<keyword evidence="1" id="KW-0732">Signal</keyword>
<dbReference type="InterPro" id="IPR008969">
    <property type="entry name" value="CarboxyPept-like_regulatory"/>
</dbReference>
<sequence>MNRKSILHTSFVLFSICFLLGNCYFNPLVNGLLNPEVKETDSSPLLGLAGGIGSQSFTVSITGQIKVFGAPLANTEVSLVNLSYSSKDNATSSTTNGAGRFYLNIPTGLQTLQFTDSGTLVTIKLMVSEMAATVVTVDNLSYQVQNLDIYVLGEEPPVYLELMSSIPYDGLLINSSNYEMISSKFIFNFSEDVAHPEDNDNILWASNNFIITPSIEVSSVGISKSSVEINFSGSLFPSTPYTITMNSGIKTTSGKTVRPTIMQFMVGEF</sequence>
<dbReference type="OrthoDB" id="329022at2"/>
<keyword evidence="4" id="KW-1185">Reference proteome</keyword>
<accession>A0A2M9Y6W7</accession>
<dbReference type="RefSeq" id="WP_100789331.1">
    <property type="nucleotide sequence ID" value="NZ_NPDQ01000001.1"/>
</dbReference>
<protein>
    <recommendedName>
        <fullName evidence="2">SbsA Ig-like domain-containing protein</fullName>
    </recommendedName>
</protein>
<evidence type="ECO:0000313" key="3">
    <source>
        <dbReference type="EMBL" id="TGK95707.1"/>
    </source>
</evidence>
<feature type="domain" description="SbsA Ig-like" evidence="2">
    <location>
        <begin position="182"/>
        <end position="256"/>
    </location>
</feature>
<dbReference type="InterPro" id="IPR014755">
    <property type="entry name" value="Cu-Rt/internalin_Ig-like"/>
</dbReference>
<reference evidence="3" key="1">
    <citation type="journal article" date="2019" name="PLoS Negl. Trop. Dis.">
        <title>Revisiting the worldwide diversity of Leptospira species in the environment.</title>
        <authorList>
            <person name="Vincent A.T."/>
            <person name="Schiettekatte O."/>
            <person name="Bourhy P."/>
            <person name="Veyrier F.J."/>
            <person name="Picardeau M."/>
        </authorList>
    </citation>
    <scope>NUCLEOTIDE SEQUENCE [LARGE SCALE GENOMIC DNA]</scope>
    <source>
        <strain evidence="3">201800277</strain>
    </source>
</reference>
<dbReference type="AlphaFoldDB" id="A0A2M9Y6W7"/>
<proteinExistence type="predicted"/>
<organism evidence="3 4">
    <name type="scientific">Leptospira brenneri</name>
    <dbReference type="NCBI Taxonomy" id="2023182"/>
    <lineage>
        <taxon>Bacteria</taxon>
        <taxon>Pseudomonadati</taxon>
        <taxon>Spirochaetota</taxon>
        <taxon>Spirochaetia</taxon>
        <taxon>Leptospirales</taxon>
        <taxon>Leptospiraceae</taxon>
        <taxon>Leptospira</taxon>
    </lineage>
</organism>
<dbReference type="EMBL" id="RQFP01000001">
    <property type="protein sequence ID" value="TGK95707.1"/>
    <property type="molecule type" value="Genomic_DNA"/>
</dbReference>
<dbReference type="Pfam" id="PF13205">
    <property type="entry name" value="Big_5"/>
    <property type="match status" value="1"/>
</dbReference>